<sequence length="1369" mass="157282">MLTLKHGFFLIFVTWCCAFLHGQNFSNFDHVTPLLNNKRVFVSKTNQDALGNMWVLSTTGILKYDGYNYRAVNDKAIFKGWQQTDRVKNILSDNEKNIWFVSVSGLVSKYNSTQGTYEQISELIKDPIHKIYSGGDAVWLLTLNNKLYRYKQSMVEEIGFVFNSTSATNNHYQVENMCLINTNDFYLSTKVGQVFRFSIETKQLTELIGPYTDYPGHVILTSDRNNKLWIGTETLGLFVYDTNKKEFIQDSFFSEDRHNINKEMFLSLFYDSKGNIWGSTDGGGLYKVNSITGKIDLFTKQNANKFSLDSNTILNVSEDNHNNIWITTKSGTLNILPYNNSDINYHPGTAHYIPQRILSIYKSSKNVLWLGTDGAGLTKVTKNTKDEIVNENQFFSDLGLNKRFYVQSITEDSNGNIWFGTYKNGLYFHNTRNNTFKKIKIVNSKNQEGTDVRTVFKDSENRIWVGSNISLNVYDSNRRLLASFNNNTHNIEGSILQSIVEDNEGVIWLGMNRSSLFKFNENSNNLQNSNFSKQPYYTDDEKDEMGIKYISIGKPNELWLISNTNKLLKYNTKDKTYSGLDNLESIDYGYLASVLVSGDNLWLSSNNGLIRYNLTTFTSTVYYSSDGLQDNMFLTRSAYIDKQGLLYFGGIKGVNFFNPEKISKKQSNPKLYINDIEILNQPIESLASLQIPSGTFNVESLDLKNNQSSFSFRFSAIDNILNPKYFYAYRLKGFDDDWITNHTERIATYTNIPAGNYTFEVKAGTKKNNWDILAKQIQISIAQPFWNTPMAYLLYLALILLIAYGIRRWYLLKKKLLLEKVTYKKEHELYDLKMNFFAKMSHEIQTPITLILGPIDDMLTRAEQNGNLLLKQRLKIISNNANRLSKIARELTLVRDKELNNLKLLVTKNSLSRNIENISLSFKELARNKHIDFTVNYPQNSLKVWYDKEKVEHIIYNLLSNAFKFTPKEGFIQLNVVPTNSKKMIKISVTDSGQGISKDELNTIFELFYQSNHKKKNKGSGIGLALTKELIDLHKGKIEVESILNEGTTFTVTLPICEDAYTESERITTSEIEEPILNIEAEKNDDIIDEEENNLNKKTILIVEDNYELQTFLKELLMPLYNIIAAENGEEGYYYAKSNFPDLILSDIMMPKLNGIEMCKKLQEDNLTKHIPLVLLTAKNSTKSKISGLKSGAIEYINKPFNTNELLLKIKNIIISKEHIISKYRKETISRPEVLLNKSQDEIFLENLVANINLKIENANLKMEELAASLNMSYSSLYRKCLALTGHSVVDFVRLLRLKKAAILMTKYGFNISETSFKTGFNDPKYFSKCFKKHFKKTPGNFKKEATKTDIDSYLKKYNITDLELETSQ</sequence>
<dbReference type="Pfam" id="PF07494">
    <property type="entry name" value="Reg_prop"/>
    <property type="match status" value="1"/>
</dbReference>
<feature type="domain" description="HTH araC/xylS-type" evidence="8">
    <location>
        <begin position="1246"/>
        <end position="1345"/>
    </location>
</feature>
<dbReference type="Gene3D" id="1.10.10.60">
    <property type="entry name" value="Homeodomain-like"/>
    <property type="match status" value="1"/>
</dbReference>
<dbReference type="SUPFAM" id="SSF47384">
    <property type="entry name" value="Homodimeric domain of signal transducing histidine kinase"/>
    <property type="match status" value="1"/>
</dbReference>
<protein>
    <recommendedName>
        <fullName evidence="2">histidine kinase</fullName>
        <ecNumber evidence="2">2.7.13.3</ecNumber>
    </recommendedName>
</protein>
<evidence type="ECO:0000256" key="7">
    <source>
        <dbReference type="PROSITE-ProRule" id="PRU00169"/>
    </source>
</evidence>
<dbReference type="InterPro" id="IPR005467">
    <property type="entry name" value="His_kinase_dom"/>
</dbReference>
<keyword evidence="11" id="KW-0547">Nucleotide-binding</keyword>
<dbReference type="InterPro" id="IPR003594">
    <property type="entry name" value="HATPase_dom"/>
</dbReference>
<evidence type="ECO:0000256" key="1">
    <source>
        <dbReference type="ARBA" id="ARBA00000085"/>
    </source>
</evidence>
<evidence type="ECO:0000259" key="8">
    <source>
        <dbReference type="PROSITE" id="PS01124"/>
    </source>
</evidence>
<accession>A0ABW3RCT3</accession>
<dbReference type="SUPFAM" id="SSF46689">
    <property type="entry name" value="Homeodomain-like"/>
    <property type="match status" value="1"/>
</dbReference>
<keyword evidence="11" id="KW-0067">ATP-binding</keyword>
<feature type="domain" description="Histidine kinase" evidence="9">
    <location>
        <begin position="839"/>
        <end position="1058"/>
    </location>
</feature>
<dbReference type="SUPFAM" id="SSF52172">
    <property type="entry name" value="CheY-like"/>
    <property type="match status" value="1"/>
</dbReference>
<dbReference type="Gene3D" id="1.10.287.130">
    <property type="match status" value="1"/>
</dbReference>
<keyword evidence="3 7" id="KW-0597">Phosphoprotein</keyword>
<evidence type="ECO:0000259" key="9">
    <source>
        <dbReference type="PROSITE" id="PS50109"/>
    </source>
</evidence>
<evidence type="ECO:0000313" key="11">
    <source>
        <dbReference type="EMBL" id="MFD1162908.1"/>
    </source>
</evidence>
<dbReference type="InterPro" id="IPR036890">
    <property type="entry name" value="HATPase_C_sf"/>
</dbReference>
<dbReference type="GO" id="GO:0005524">
    <property type="term" value="F:ATP binding"/>
    <property type="evidence" value="ECO:0007669"/>
    <property type="project" value="UniProtKB-KW"/>
</dbReference>
<comment type="caution">
    <text evidence="11">The sequence shown here is derived from an EMBL/GenBank/DDBJ whole genome shotgun (WGS) entry which is preliminary data.</text>
</comment>
<dbReference type="Gene3D" id="3.30.565.10">
    <property type="entry name" value="Histidine kinase-like ATPase, C-terminal domain"/>
    <property type="match status" value="1"/>
</dbReference>
<dbReference type="PROSITE" id="PS50110">
    <property type="entry name" value="RESPONSE_REGULATORY"/>
    <property type="match status" value="1"/>
</dbReference>
<dbReference type="RefSeq" id="WP_311939816.1">
    <property type="nucleotide sequence ID" value="NZ_JAVSCK010000003.1"/>
</dbReference>
<feature type="modified residue" description="4-aspartylphosphate" evidence="7">
    <location>
        <position position="1147"/>
    </location>
</feature>
<dbReference type="Proteomes" id="UP001597163">
    <property type="component" value="Unassembled WGS sequence"/>
</dbReference>
<dbReference type="SMART" id="SM00448">
    <property type="entry name" value="REC"/>
    <property type="match status" value="1"/>
</dbReference>
<gene>
    <name evidence="11" type="ORF">ACFQ2E_10800</name>
</gene>
<dbReference type="InterPro" id="IPR018062">
    <property type="entry name" value="HTH_AraC-typ_CS"/>
</dbReference>
<dbReference type="SMART" id="SM00388">
    <property type="entry name" value="HisKA"/>
    <property type="match status" value="1"/>
</dbReference>
<proteinExistence type="predicted"/>
<dbReference type="Pfam" id="PF00072">
    <property type="entry name" value="Response_reg"/>
    <property type="match status" value="1"/>
</dbReference>
<dbReference type="InterPro" id="IPR011110">
    <property type="entry name" value="Reg_prop"/>
</dbReference>
<dbReference type="SMART" id="SM00342">
    <property type="entry name" value="HTH_ARAC"/>
    <property type="match status" value="1"/>
</dbReference>
<name>A0ABW3RCT3_9FLAO</name>
<dbReference type="PROSITE" id="PS00041">
    <property type="entry name" value="HTH_ARAC_FAMILY_1"/>
    <property type="match status" value="1"/>
</dbReference>
<dbReference type="PROSITE" id="PS01124">
    <property type="entry name" value="HTH_ARAC_FAMILY_2"/>
    <property type="match status" value="1"/>
</dbReference>
<dbReference type="EC" id="2.7.13.3" evidence="2"/>
<keyword evidence="6" id="KW-0804">Transcription</keyword>
<keyword evidence="4" id="KW-0805">Transcription regulation</keyword>
<dbReference type="InterPro" id="IPR036097">
    <property type="entry name" value="HisK_dim/P_sf"/>
</dbReference>
<dbReference type="PANTHER" id="PTHR43547:SF2">
    <property type="entry name" value="HYBRID SIGNAL TRANSDUCTION HISTIDINE KINASE C"/>
    <property type="match status" value="1"/>
</dbReference>
<dbReference type="InterPro" id="IPR018060">
    <property type="entry name" value="HTH_AraC"/>
</dbReference>
<dbReference type="InterPro" id="IPR004358">
    <property type="entry name" value="Sig_transdc_His_kin-like_C"/>
</dbReference>
<dbReference type="InterPro" id="IPR001789">
    <property type="entry name" value="Sig_transdc_resp-reg_receiver"/>
</dbReference>
<feature type="domain" description="Response regulatory" evidence="10">
    <location>
        <begin position="1099"/>
        <end position="1214"/>
    </location>
</feature>
<dbReference type="InterPro" id="IPR003661">
    <property type="entry name" value="HisK_dim/P_dom"/>
</dbReference>
<dbReference type="Gene3D" id="2.130.10.10">
    <property type="entry name" value="YVTN repeat-like/Quinoprotein amine dehydrogenase"/>
    <property type="match status" value="2"/>
</dbReference>
<dbReference type="Pfam" id="PF02518">
    <property type="entry name" value="HATPase_c"/>
    <property type="match status" value="1"/>
</dbReference>
<organism evidence="11 12">
    <name type="scientific">Hwangdonia seohaensis</name>
    <dbReference type="NCBI Taxonomy" id="1240727"/>
    <lineage>
        <taxon>Bacteria</taxon>
        <taxon>Pseudomonadati</taxon>
        <taxon>Bacteroidota</taxon>
        <taxon>Flavobacteriia</taxon>
        <taxon>Flavobacteriales</taxon>
        <taxon>Flavobacteriaceae</taxon>
        <taxon>Hwangdonia</taxon>
    </lineage>
</organism>
<dbReference type="Pfam" id="PF07495">
    <property type="entry name" value="Y_Y_Y"/>
    <property type="match status" value="1"/>
</dbReference>
<dbReference type="CDD" id="cd00082">
    <property type="entry name" value="HisKA"/>
    <property type="match status" value="1"/>
</dbReference>
<dbReference type="Gene3D" id="2.60.40.10">
    <property type="entry name" value="Immunoglobulins"/>
    <property type="match status" value="1"/>
</dbReference>
<keyword evidence="5" id="KW-0238">DNA-binding</keyword>
<evidence type="ECO:0000256" key="3">
    <source>
        <dbReference type="ARBA" id="ARBA00022553"/>
    </source>
</evidence>
<dbReference type="SUPFAM" id="SSF63829">
    <property type="entry name" value="Calcium-dependent phosphotriesterase"/>
    <property type="match status" value="2"/>
</dbReference>
<dbReference type="SMART" id="SM00387">
    <property type="entry name" value="HATPase_c"/>
    <property type="match status" value="1"/>
</dbReference>
<evidence type="ECO:0000256" key="6">
    <source>
        <dbReference type="ARBA" id="ARBA00023163"/>
    </source>
</evidence>
<dbReference type="InterPro" id="IPR011123">
    <property type="entry name" value="Y_Y_Y"/>
</dbReference>
<dbReference type="Gene3D" id="3.40.50.2300">
    <property type="match status" value="1"/>
</dbReference>
<reference evidence="12" key="1">
    <citation type="journal article" date="2019" name="Int. J. Syst. Evol. Microbiol.">
        <title>The Global Catalogue of Microorganisms (GCM) 10K type strain sequencing project: providing services to taxonomists for standard genome sequencing and annotation.</title>
        <authorList>
            <consortium name="The Broad Institute Genomics Platform"/>
            <consortium name="The Broad Institute Genome Sequencing Center for Infectious Disease"/>
            <person name="Wu L."/>
            <person name="Ma J."/>
        </authorList>
    </citation>
    <scope>NUCLEOTIDE SEQUENCE [LARGE SCALE GENOMIC DNA]</scope>
    <source>
        <strain evidence="12">CCUG 63246</strain>
    </source>
</reference>
<evidence type="ECO:0000256" key="5">
    <source>
        <dbReference type="ARBA" id="ARBA00023125"/>
    </source>
</evidence>
<evidence type="ECO:0000259" key="10">
    <source>
        <dbReference type="PROSITE" id="PS50110"/>
    </source>
</evidence>
<dbReference type="EMBL" id="JBHTLJ010000003">
    <property type="protein sequence ID" value="MFD1162908.1"/>
    <property type="molecule type" value="Genomic_DNA"/>
</dbReference>
<dbReference type="InterPro" id="IPR009057">
    <property type="entry name" value="Homeodomain-like_sf"/>
</dbReference>
<dbReference type="InterPro" id="IPR011006">
    <property type="entry name" value="CheY-like_superfamily"/>
</dbReference>
<evidence type="ECO:0000256" key="2">
    <source>
        <dbReference type="ARBA" id="ARBA00012438"/>
    </source>
</evidence>
<dbReference type="SUPFAM" id="SSF55874">
    <property type="entry name" value="ATPase domain of HSP90 chaperone/DNA topoisomerase II/histidine kinase"/>
    <property type="match status" value="1"/>
</dbReference>
<dbReference type="Pfam" id="PF12833">
    <property type="entry name" value="HTH_18"/>
    <property type="match status" value="1"/>
</dbReference>
<dbReference type="InterPro" id="IPR013783">
    <property type="entry name" value="Ig-like_fold"/>
</dbReference>
<evidence type="ECO:0000313" key="12">
    <source>
        <dbReference type="Proteomes" id="UP001597163"/>
    </source>
</evidence>
<dbReference type="PRINTS" id="PR00344">
    <property type="entry name" value="BCTRLSENSOR"/>
</dbReference>
<keyword evidence="12" id="KW-1185">Reference proteome</keyword>
<evidence type="ECO:0000256" key="4">
    <source>
        <dbReference type="ARBA" id="ARBA00023015"/>
    </source>
</evidence>
<dbReference type="PROSITE" id="PS50109">
    <property type="entry name" value="HIS_KIN"/>
    <property type="match status" value="1"/>
</dbReference>
<dbReference type="PANTHER" id="PTHR43547">
    <property type="entry name" value="TWO-COMPONENT HISTIDINE KINASE"/>
    <property type="match status" value="1"/>
</dbReference>
<dbReference type="InterPro" id="IPR015943">
    <property type="entry name" value="WD40/YVTN_repeat-like_dom_sf"/>
</dbReference>
<comment type="catalytic activity">
    <reaction evidence="1">
        <text>ATP + protein L-histidine = ADP + protein N-phospho-L-histidine.</text>
        <dbReference type="EC" id="2.7.13.3"/>
    </reaction>
</comment>